<accession>A0ABT1K8F8</accession>
<feature type="domain" description="Acyl-CoA dehydrogenase/oxidase C-terminal" evidence="6">
    <location>
        <begin position="225"/>
        <end position="373"/>
    </location>
</feature>
<dbReference type="InterPro" id="IPR009075">
    <property type="entry name" value="AcylCo_DH/oxidase_C"/>
</dbReference>
<dbReference type="SUPFAM" id="SSF47203">
    <property type="entry name" value="Acyl-CoA dehydrogenase C-terminal domain-like"/>
    <property type="match status" value="1"/>
</dbReference>
<evidence type="ECO:0000256" key="4">
    <source>
        <dbReference type="ARBA" id="ARBA00022827"/>
    </source>
</evidence>
<dbReference type="Pfam" id="PF00441">
    <property type="entry name" value="Acyl-CoA_dh_1"/>
    <property type="match status" value="1"/>
</dbReference>
<evidence type="ECO:0000256" key="3">
    <source>
        <dbReference type="ARBA" id="ARBA00022630"/>
    </source>
</evidence>
<keyword evidence="4 5" id="KW-0274">FAD</keyword>
<dbReference type="InterPro" id="IPR006091">
    <property type="entry name" value="Acyl-CoA_Oxase/DH_mid-dom"/>
</dbReference>
<dbReference type="Pfam" id="PF02770">
    <property type="entry name" value="Acyl-CoA_dh_M"/>
    <property type="match status" value="1"/>
</dbReference>
<dbReference type="InterPro" id="IPR009100">
    <property type="entry name" value="AcylCoA_DH/oxidase_NM_dom_sf"/>
</dbReference>
<dbReference type="SUPFAM" id="SSF56645">
    <property type="entry name" value="Acyl-CoA dehydrogenase NM domain-like"/>
    <property type="match status" value="1"/>
</dbReference>
<evidence type="ECO:0000256" key="5">
    <source>
        <dbReference type="RuleBase" id="RU362125"/>
    </source>
</evidence>
<dbReference type="Gene3D" id="1.20.140.10">
    <property type="entry name" value="Butyryl-CoA Dehydrogenase, subunit A, domain 3"/>
    <property type="match status" value="1"/>
</dbReference>
<dbReference type="InterPro" id="IPR046373">
    <property type="entry name" value="Acyl-CoA_Oxase/DH_mid-dom_sf"/>
</dbReference>
<dbReference type="InterPro" id="IPR006089">
    <property type="entry name" value="Acyl-CoA_DH_CS"/>
</dbReference>
<dbReference type="PANTHER" id="PTHR43884:SF12">
    <property type="entry name" value="ISOVALERYL-COA DEHYDROGENASE, MITOCHONDRIAL-RELATED"/>
    <property type="match status" value="1"/>
</dbReference>
<evidence type="ECO:0000256" key="2">
    <source>
        <dbReference type="ARBA" id="ARBA00009347"/>
    </source>
</evidence>
<dbReference type="Pfam" id="PF02771">
    <property type="entry name" value="Acyl-CoA_dh_N"/>
    <property type="match status" value="1"/>
</dbReference>
<keyword evidence="10" id="KW-1185">Reference proteome</keyword>
<evidence type="ECO:0000259" key="7">
    <source>
        <dbReference type="Pfam" id="PF02770"/>
    </source>
</evidence>
<organism evidence="9 10">
    <name type="scientific">Nonomuraea roseoviolacea subsp. carminata</name>
    <dbReference type="NCBI Taxonomy" id="160689"/>
    <lineage>
        <taxon>Bacteria</taxon>
        <taxon>Bacillati</taxon>
        <taxon>Actinomycetota</taxon>
        <taxon>Actinomycetes</taxon>
        <taxon>Streptosporangiales</taxon>
        <taxon>Streptosporangiaceae</taxon>
        <taxon>Nonomuraea</taxon>
    </lineage>
</organism>
<evidence type="ECO:0000259" key="8">
    <source>
        <dbReference type="Pfam" id="PF02771"/>
    </source>
</evidence>
<dbReference type="InterPro" id="IPR013786">
    <property type="entry name" value="AcylCoA_DH/ox_N"/>
</dbReference>
<evidence type="ECO:0000313" key="10">
    <source>
        <dbReference type="Proteomes" id="UP001320766"/>
    </source>
</evidence>
<evidence type="ECO:0000259" key="6">
    <source>
        <dbReference type="Pfam" id="PF00441"/>
    </source>
</evidence>
<name>A0ABT1K8F8_9ACTN</name>
<dbReference type="EMBL" id="JAMZEC010000001">
    <property type="protein sequence ID" value="MCP2350285.1"/>
    <property type="molecule type" value="Genomic_DNA"/>
</dbReference>
<dbReference type="Gene3D" id="2.40.110.10">
    <property type="entry name" value="Butyryl-CoA Dehydrogenase, subunit A, domain 2"/>
    <property type="match status" value="1"/>
</dbReference>
<dbReference type="InterPro" id="IPR037069">
    <property type="entry name" value="AcylCoA_DH/ox_N_sf"/>
</dbReference>
<dbReference type="Proteomes" id="UP001320766">
    <property type="component" value="Unassembled WGS sequence"/>
</dbReference>
<keyword evidence="3 5" id="KW-0285">Flavoprotein</keyword>
<feature type="domain" description="Acyl-CoA oxidase/dehydrogenase middle" evidence="7">
    <location>
        <begin position="119"/>
        <end position="213"/>
    </location>
</feature>
<gene>
    <name evidence="9" type="ORF">HD595_006407</name>
</gene>
<comment type="caution">
    <text evidence="9">The sequence shown here is derived from an EMBL/GenBank/DDBJ whole genome shotgun (WGS) entry which is preliminary data.</text>
</comment>
<dbReference type="Gene3D" id="1.10.540.10">
    <property type="entry name" value="Acyl-CoA dehydrogenase/oxidase, N-terminal domain"/>
    <property type="match status" value="1"/>
</dbReference>
<dbReference type="PROSITE" id="PS00073">
    <property type="entry name" value="ACYL_COA_DH_2"/>
    <property type="match status" value="1"/>
</dbReference>
<dbReference type="PANTHER" id="PTHR43884">
    <property type="entry name" value="ACYL-COA DEHYDROGENASE"/>
    <property type="match status" value="1"/>
</dbReference>
<evidence type="ECO:0000313" key="9">
    <source>
        <dbReference type="EMBL" id="MCP2350285.1"/>
    </source>
</evidence>
<comment type="cofactor">
    <cofactor evidence="1 5">
        <name>FAD</name>
        <dbReference type="ChEBI" id="CHEBI:57692"/>
    </cofactor>
</comment>
<keyword evidence="5" id="KW-0560">Oxidoreductase</keyword>
<feature type="domain" description="Acyl-CoA dehydrogenase/oxidase N-terminal" evidence="8">
    <location>
        <begin position="4"/>
        <end position="115"/>
    </location>
</feature>
<protein>
    <submittedName>
        <fullName evidence="9">Alkylation response protein AidB-like acyl-CoA dehydrogenase</fullName>
    </submittedName>
</protein>
<reference evidence="9 10" key="1">
    <citation type="submission" date="2022-06" db="EMBL/GenBank/DDBJ databases">
        <title>Sequencing the genomes of 1000 actinobacteria strains.</title>
        <authorList>
            <person name="Klenk H.-P."/>
        </authorList>
    </citation>
    <scope>NUCLEOTIDE SEQUENCE [LARGE SCALE GENOMIC DNA]</scope>
    <source>
        <strain evidence="9 10">DSM 44170</strain>
    </source>
</reference>
<comment type="similarity">
    <text evidence="2 5">Belongs to the acyl-CoA dehydrogenase family.</text>
</comment>
<dbReference type="PROSITE" id="PS00072">
    <property type="entry name" value="ACYL_COA_DH_1"/>
    <property type="match status" value="1"/>
</dbReference>
<dbReference type="InterPro" id="IPR036250">
    <property type="entry name" value="AcylCo_DH-like_C"/>
</dbReference>
<evidence type="ECO:0000256" key="1">
    <source>
        <dbReference type="ARBA" id="ARBA00001974"/>
    </source>
</evidence>
<dbReference type="RefSeq" id="WP_253775523.1">
    <property type="nucleotide sequence ID" value="NZ_BAAAVE010000003.1"/>
</dbReference>
<sequence length="378" mass="40860">MLTGEYEELRKTVEAFARDVVAPVIGDHYEREEFPYGIVRQMGAMGLFGLPLPEEYGGMGGDYFALCLTLEELARVDSSVAITLEAAVSLGAMPIYRFGTPEQREEWLPRLATGEVLGAFGLTEPGGGSDVPGGMRTTAVLDGDEWVINGTKAFITNSGTDITGVVAVAALTGDREISTILVPSGTPGFTVSKKYSKVGWNASDTRELAFSDCRVPAANLLGERGRGYAQFLRTLDEGRVAIAALGVGLAQGCVDECVRYVRDRRAFGHPIGHYQAIQFKIADMEARAHTARLAYYHAAERMLAGQAFKKEAAIAKLVSSNAAMDNARDATQIFGGYGFMNEYPVGRFYRDAKILEIGEGTSEVQRMLIARQLGLGDL</sequence>
<proteinExistence type="inferred from homology"/>